<gene>
    <name evidence="1" type="ORF">g.5216</name>
</gene>
<dbReference type="AlphaFoldDB" id="A0A1E1WC18"/>
<feature type="non-terminal residue" evidence="1">
    <location>
        <position position="1"/>
    </location>
</feature>
<dbReference type="EMBL" id="GDQN01006520">
    <property type="protein sequence ID" value="JAT84534.1"/>
    <property type="molecule type" value="Transcribed_RNA"/>
</dbReference>
<sequence length="126" mass="14223">SIEAYACVVYARVKNTNNVILIAGKSKLVPHKKTLTLPRLELSGAYLLSKLMNKVKQSLNKHLIETFGWTDSKIVLGWLQGEPNRWKPFVANRVKQIQEVMPENEWRYVKSSENPADAASRGLTAS</sequence>
<organism evidence="1">
    <name type="scientific">Pectinophora gossypiella</name>
    <name type="common">Cotton pink bollworm</name>
    <name type="synonym">Depressaria gossypiella</name>
    <dbReference type="NCBI Taxonomy" id="13191"/>
    <lineage>
        <taxon>Eukaryota</taxon>
        <taxon>Metazoa</taxon>
        <taxon>Ecdysozoa</taxon>
        <taxon>Arthropoda</taxon>
        <taxon>Hexapoda</taxon>
        <taxon>Insecta</taxon>
        <taxon>Pterygota</taxon>
        <taxon>Neoptera</taxon>
        <taxon>Endopterygota</taxon>
        <taxon>Lepidoptera</taxon>
        <taxon>Glossata</taxon>
        <taxon>Ditrysia</taxon>
        <taxon>Gelechioidea</taxon>
        <taxon>Gelechiidae</taxon>
        <taxon>Apatetrinae</taxon>
        <taxon>Pectinophora</taxon>
    </lineage>
</organism>
<evidence type="ECO:0008006" key="2">
    <source>
        <dbReference type="Google" id="ProtNLM"/>
    </source>
</evidence>
<protein>
    <recommendedName>
        <fullName evidence="2">RNase H type-1 domain-containing protein</fullName>
    </recommendedName>
</protein>
<reference evidence="1" key="1">
    <citation type="submission" date="2015-09" db="EMBL/GenBank/DDBJ databases">
        <title>De novo assembly of Pectinophora gossypiella (Pink Bollworm) gut transcriptome.</title>
        <authorList>
            <person name="Tassone E.E."/>
        </authorList>
    </citation>
    <scope>NUCLEOTIDE SEQUENCE</scope>
</reference>
<evidence type="ECO:0000313" key="1">
    <source>
        <dbReference type="EMBL" id="JAT84534.1"/>
    </source>
</evidence>
<dbReference type="Pfam" id="PF05380">
    <property type="entry name" value="Peptidase_A17"/>
    <property type="match status" value="1"/>
</dbReference>
<feature type="non-terminal residue" evidence="1">
    <location>
        <position position="126"/>
    </location>
</feature>
<dbReference type="OrthoDB" id="7423265at2759"/>
<dbReference type="InterPro" id="IPR008042">
    <property type="entry name" value="Retrotrans_Pao"/>
</dbReference>
<name>A0A1E1WC18_PECGO</name>
<proteinExistence type="predicted"/>
<dbReference type="PANTHER" id="PTHR47331">
    <property type="entry name" value="PHD-TYPE DOMAIN-CONTAINING PROTEIN"/>
    <property type="match status" value="1"/>
</dbReference>
<accession>A0A1E1WC18</accession>